<protein>
    <submittedName>
        <fullName evidence="1">Uncharacterized protein</fullName>
    </submittedName>
</protein>
<name>A0A164JA71_9CRUS</name>
<sequence length="80" mass="9091">NLNENQEVANQNLIDAWDMKDAEARIIIFCNVEGPQQTLIEGCASSAEMWERLILQYANAAPINGNLLLEKFFNYKYNPG</sequence>
<reference evidence="1 2" key="1">
    <citation type="submission" date="2016-03" db="EMBL/GenBank/DDBJ databases">
        <title>EvidentialGene: Evidence-directed Construction of Genes on Genomes.</title>
        <authorList>
            <person name="Gilbert D.G."/>
            <person name="Choi J.-H."/>
            <person name="Mockaitis K."/>
            <person name="Colbourne J."/>
            <person name="Pfrender M."/>
        </authorList>
    </citation>
    <scope>NUCLEOTIDE SEQUENCE [LARGE SCALE GENOMIC DNA]</scope>
    <source>
        <strain evidence="1 2">Xinb3</strain>
        <tissue evidence="1">Complete organism</tissue>
    </source>
</reference>
<organism evidence="1 2">
    <name type="scientific">Daphnia magna</name>
    <dbReference type="NCBI Taxonomy" id="35525"/>
    <lineage>
        <taxon>Eukaryota</taxon>
        <taxon>Metazoa</taxon>
        <taxon>Ecdysozoa</taxon>
        <taxon>Arthropoda</taxon>
        <taxon>Crustacea</taxon>
        <taxon>Branchiopoda</taxon>
        <taxon>Diplostraca</taxon>
        <taxon>Cladocera</taxon>
        <taxon>Anomopoda</taxon>
        <taxon>Daphniidae</taxon>
        <taxon>Daphnia</taxon>
    </lineage>
</organism>
<feature type="non-terminal residue" evidence="1">
    <location>
        <position position="80"/>
    </location>
</feature>
<comment type="caution">
    <text evidence="1">The sequence shown here is derived from an EMBL/GenBank/DDBJ whole genome shotgun (WGS) entry which is preliminary data.</text>
</comment>
<gene>
    <name evidence="1" type="ORF">APZ42_000936</name>
</gene>
<evidence type="ECO:0000313" key="1">
    <source>
        <dbReference type="EMBL" id="KZS02142.1"/>
    </source>
</evidence>
<dbReference type="EMBL" id="LRGB01005200">
    <property type="protein sequence ID" value="KZS02142.1"/>
    <property type="molecule type" value="Genomic_DNA"/>
</dbReference>
<proteinExistence type="predicted"/>
<dbReference type="Proteomes" id="UP000076858">
    <property type="component" value="Unassembled WGS sequence"/>
</dbReference>
<dbReference type="Pfam" id="PF14223">
    <property type="entry name" value="Retrotran_gag_2"/>
    <property type="match status" value="1"/>
</dbReference>
<dbReference type="AlphaFoldDB" id="A0A164JA71"/>
<feature type="non-terminal residue" evidence="1">
    <location>
        <position position="1"/>
    </location>
</feature>
<evidence type="ECO:0000313" key="2">
    <source>
        <dbReference type="Proteomes" id="UP000076858"/>
    </source>
</evidence>
<keyword evidence="2" id="KW-1185">Reference proteome</keyword>
<accession>A0A164JA71</accession>